<dbReference type="InterPro" id="IPR002376">
    <property type="entry name" value="Formyl_transf_N"/>
</dbReference>
<keyword evidence="8" id="KW-1185">Reference proteome</keyword>
<keyword evidence="3 7" id="KW-0808">Transferase</keyword>
<evidence type="ECO:0000259" key="5">
    <source>
        <dbReference type="Pfam" id="PF00551"/>
    </source>
</evidence>
<evidence type="ECO:0000256" key="3">
    <source>
        <dbReference type="ARBA" id="ARBA00022679"/>
    </source>
</evidence>
<protein>
    <recommendedName>
        <fullName evidence="2">phosphoribosylglycinamide formyltransferase 1</fullName>
        <ecNumber evidence="2">2.1.2.2</ecNumber>
    </recommendedName>
</protein>
<dbReference type="NCBIfam" id="NF005755">
    <property type="entry name" value="PRK07579.1"/>
    <property type="match status" value="1"/>
</dbReference>
<dbReference type="SUPFAM" id="SSF53328">
    <property type="entry name" value="Formyltransferase"/>
    <property type="match status" value="1"/>
</dbReference>
<dbReference type="Gene3D" id="3.40.50.170">
    <property type="entry name" value="Formyl transferase, N-terminal domain"/>
    <property type="match status" value="1"/>
</dbReference>
<dbReference type="Proteomes" id="UP000323483">
    <property type="component" value="Chromosome"/>
</dbReference>
<dbReference type="InterPro" id="IPR040660">
    <property type="entry name" value="N_formyltrans_C"/>
</dbReference>
<evidence type="ECO:0000256" key="1">
    <source>
        <dbReference type="ARBA" id="ARBA00005054"/>
    </source>
</evidence>
<dbReference type="Pfam" id="PF18216">
    <property type="entry name" value="N_formyltrans_C"/>
    <property type="match status" value="1"/>
</dbReference>
<dbReference type="Pfam" id="PF00551">
    <property type="entry name" value="Formyl_trans_N"/>
    <property type="match status" value="1"/>
</dbReference>
<evidence type="ECO:0000256" key="2">
    <source>
        <dbReference type="ARBA" id="ARBA00012254"/>
    </source>
</evidence>
<reference evidence="7" key="1">
    <citation type="submission" date="2019-08" db="EMBL/GenBank/DDBJ databases">
        <title>Organohalide respiration in Sulfurospirillum species is regulated by a two-component system as unraveled by comparative genomics, and transcriptomics, and regulator binding studies.</title>
        <authorList>
            <person name="Goris T."/>
            <person name="Esken J."/>
            <person name="Gadkari J."/>
            <person name="Bischler T."/>
            <person name="Foerstner K."/>
            <person name="Sharma C.M."/>
            <person name="Diekert G."/>
            <person name="Schubert T."/>
        </authorList>
    </citation>
    <scope>NUCLEOTIDE SEQUENCE [LARGE SCALE GENOMIC DNA]</scope>
    <source>
        <strain evidence="7">N</strain>
    </source>
</reference>
<gene>
    <name evidence="7" type="ORF">SMN_3152</name>
</gene>
<feature type="domain" description="Formyl transferase N-terminal" evidence="5">
    <location>
        <begin position="77"/>
        <end position="161"/>
    </location>
</feature>
<organism evidence="7 8">
    <name type="scientific">Sulfurospirillum multivorans</name>
    <name type="common">Dehalospirillum multivorans</name>
    <dbReference type="NCBI Taxonomy" id="66821"/>
    <lineage>
        <taxon>Bacteria</taxon>
        <taxon>Pseudomonadati</taxon>
        <taxon>Campylobacterota</taxon>
        <taxon>Epsilonproteobacteria</taxon>
        <taxon>Campylobacterales</taxon>
        <taxon>Sulfurospirillaceae</taxon>
        <taxon>Sulfurospirillum</taxon>
    </lineage>
</organism>
<dbReference type="EC" id="2.1.2.2" evidence="2"/>
<comment type="pathway">
    <text evidence="1">Purine metabolism; IMP biosynthesis via de novo pathway; N(2)-formyl-N(1)-(5-phospho-D-ribosyl)glycinamide from N(1)-(5-phospho-D-ribosyl)glycinamide (10-formyl THF route): step 1/1.</text>
</comment>
<keyword evidence="4" id="KW-0658">Purine biosynthesis</keyword>
<dbReference type="InterPro" id="IPR036477">
    <property type="entry name" value="Formyl_transf_N_sf"/>
</dbReference>
<evidence type="ECO:0000313" key="8">
    <source>
        <dbReference type="Proteomes" id="UP000323483"/>
    </source>
</evidence>
<proteinExistence type="predicted"/>
<sequence>MKRFFVVIDNKFIYEQFTKIFQKRGFLVDYYCSPKSDAIFREEIESSKIVPIILKNNYNHLIDSGYVLGMSCHSKQVFPRELVTSIRCINIHPGFNPYNRGWFPQVFSIINKLPIGVTIHVMDEEIDHGDIIVQEEMETLPDDRSFEVYKRILNKEIQLLEKYIDVIVSNRYTTIKPSQEGNYNSIQDYHNICKIDLAKKVTMKEAIDYLRAMTHPPYENSYFIDENGDKIFISINLKKNP</sequence>
<accession>A0ABX5Z4U2</accession>
<dbReference type="PANTHER" id="PTHR43369">
    <property type="entry name" value="PHOSPHORIBOSYLGLYCINAMIDE FORMYLTRANSFERASE"/>
    <property type="match status" value="1"/>
</dbReference>
<dbReference type="EMBL" id="CP042966">
    <property type="protein sequence ID" value="QEH07901.1"/>
    <property type="molecule type" value="Genomic_DNA"/>
</dbReference>
<feature type="domain" description="N-formyltransferase dimerization C-terminal" evidence="6">
    <location>
        <begin position="188"/>
        <end position="239"/>
    </location>
</feature>
<evidence type="ECO:0000256" key="4">
    <source>
        <dbReference type="ARBA" id="ARBA00022755"/>
    </source>
</evidence>
<evidence type="ECO:0000313" key="7">
    <source>
        <dbReference type="EMBL" id="QEH07901.1"/>
    </source>
</evidence>
<name>A0ABX5Z4U2_SULMU</name>
<evidence type="ECO:0000259" key="6">
    <source>
        <dbReference type="Pfam" id="PF18216"/>
    </source>
</evidence>
<dbReference type="PANTHER" id="PTHR43369:SF2">
    <property type="entry name" value="PHOSPHORIBOSYLGLYCINAMIDE FORMYLTRANSFERASE"/>
    <property type="match status" value="1"/>
</dbReference>
<dbReference type="GO" id="GO:0004644">
    <property type="term" value="F:phosphoribosylglycinamide formyltransferase activity"/>
    <property type="evidence" value="ECO:0007669"/>
    <property type="project" value="UniProtKB-EC"/>
</dbReference>